<dbReference type="InterPro" id="IPR054221">
    <property type="entry name" value="DUF6941"/>
</dbReference>
<name>B4D518_9BACT</name>
<evidence type="ECO:0000313" key="2">
    <source>
        <dbReference type="Proteomes" id="UP000005824"/>
    </source>
</evidence>
<dbReference type="AlphaFoldDB" id="B4D518"/>
<dbReference type="InParanoid" id="B4D518"/>
<reference evidence="1 2" key="1">
    <citation type="journal article" date="2011" name="J. Bacteriol.">
        <title>Genome sequence of Chthoniobacter flavus Ellin428, an aerobic heterotrophic soil bacterium.</title>
        <authorList>
            <person name="Kant R."/>
            <person name="van Passel M.W."/>
            <person name="Palva A."/>
            <person name="Lucas S."/>
            <person name="Lapidus A."/>
            <person name="Glavina Del Rio T."/>
            <person name="Dalin E."/>
            <person name="Tice H."/>
            <person name="Bruce D."/>
            <person name="Goodwin L."/>
            <person name="Pitluck S."/>
            <person name="Larimer F.W."/>
            <person name="Land M.L."/>
            <person name="Hauser L."/>
            <person name="Sangwan P."/>
            <person name="de Vos W.M."/>
            <person name="Janssen P.H."/>
            <person name="Smidt H."/>
        </authorList>
    </citation>
    <scope>NUCLEOTIDE SEQUENCE [LARGE SCALE GENOMIC DNA]</scope>
    <source>
        <strain evidence="1 2">Ellin428</strain>
    </source>
</reference>
<dbReference type="EMBL" id="ABVL01000012">
    <property type="protein sequence ID" value="EDY18621.1"/>
    <property type="molecule type" value="Genomic_DNA"/>
</dbReference>
<accession>B4D518</accession>
<dbReference type="STRING" id="497964.CfE428DRAFT_4007"/>
<comment type="caution">
    <text evidence="1">The sequence shown here is derived from an EMBL/GenBank/DDBJ whole genome shotgun (WGS) entry which is preliminary data.</text>
</comment>
<keyword evidence="2" id="KW-1185">Reference proteome</keyword>
<proteinExistence type="predicted"/>
<protein>
    <submittedName>
        <fullName evidence="1">Uncharacterized protein</fullName>
    </submittedName>
</protein>
<gene>
    <name evidence="1" type="ORF">CfE428DRAFT_4007</name>
</gene>
<dbReference type="RefSeq" id="WP_006981331.1">
    <property type="nucleotide sequence ID" value="NZ_ABVL01000012.1"/>
</dbReference>
<evidence type="ECO:0000313" key="1">
    <source>
        <dbReference type="EMBL" id="EDY18621.1"/>
    </source>
</evidence>
<sequence length="154" mass="16520">MVKVDLFAVAEAAIQDLPTRRLSLINLLEDFTGAGFPLFVPKFTAVANVSWDGEGASETSISLKVSNNDQELLALPFKVSFPGEARKNRVVWNFQGMPLQAPGVLKFEVQNEGNVIATHVLNVVALKAPPEAKVIVQSAPQEAVPQEASPAPAM</sequence>
<organism evidence="1 2">
    <name type="scientific">Chthoniobacter flavus Ellin428</name>
    <dbReference type="NCBI Taxonomy" id="497964"/>
    <lineage>
        <taxon>Bacteria</taxon>
        <taxon>Pseudomonadati</taxon>
        <taxon>Verrucomicrobiota</taxon>
        <taxon>Spartobacteria</taxon>
        <taxon>Chthoniobacterales</taxon>
        <taxon>Chthoniobacteraceae</taxon>
        <taxon>Chthoniobacter</taxon>
    </lineage>
</organism>
<dbReference type="Pfam" id="PF22091">
    <property type="entry name" value="DUF6941"/>
    <property type="match status" value="1"/>
</dbReference>
<dbReference type="Proteomes" id="UP000005824">
    <property type="component" value="Unassembled WGS sequence"/>
</dbReference>